<sequence length="80" mass="8698">MRRDNLHTVCHLGGIDHSLPLALVRESDAGDEHIHSVGNGHQPRHCRVKHGDVGGPWIGTWAGGVSRFLLPTFLCGGKEK</sequence>
<reference evidence="1 2" key="1">
    <citation type="journal article" date="2020" name="Genes (Basel)">
        <title>Genomic Comparison of Insect Gut Symbionts from Divergent Burkholderia Subclades.</title>
        <authorList>
            <person name="Takeshita K."/>
            <person name="Kikuchi Y."/>
        </authorList>
    </citation>
    <scope>NUCLEOTIDE SEQUENCE [LARGE SCALE GENOMIC DNA]</scope>
    <source>
        <strain evidence="1 2">PGU16</strain>
    </source>
</reference>
<gene>
    <name evidence="1" type="ORF">PPGU16_50630</name>
</gene>
<evidence type="ECO:0000313" key="1">
    <source>
        <dbReference type="EMBL" id="BCF91996.1"/>
    </source>
</evidence>
<keyword evidence="2" id="KW-1185">Reference proteome</keyword>
<dbReference type="AlphaFoldDB" id="A0A7I8BT56"/>
<dbReference type="KEGG" id="plad:PPGU16_50630"/>
<accession>A0A7I8BT56</accession>
<evidence type="ECO:0000313" key="2">
    <source>
        <dbReference type="Proteomes" id="UP000510888"/>
    </source>
</evidence>
<dbReference type="Proteomes" id="UP000510888">
    <property type="component" value="Chromosome 2"/>
</dbReference>
<proteinExistence type="predicted"/>
<dbReference type="EMBL" id="AP023175">
    <property type="protein sequence ID" value="BCF91996.1"/>
    <property type="molecule type" value="Genomic_DNA"/>
</dbReference>
<protein>
    <submittedName>
        <fullName evidence="1">Uncharacterized protein</fullName>
    </submittedName>
</protein>
<organism evidence="1 2">
    <name type="scientific">Paraburkholderia largidicola</name>
    <dbReference type="NCBI Taxonomy" id="3014751"/>
    <lineage>
        <taxon>Bacteria</taxon>
        <taxon>Pseudomonadati</taxon>
        <taxon>Pseudomonadota</taxon>
        <taxon>Betaproteobacteria</taxon>
        <taxon>Burkholderiales</taxon>
        <taxon>Burkholderiaceae</taxon>
        <taxon>Paraburkholderia</taxon>
    </lineage>
</organism>
<name>A0A7I8BT56_9BURK</name>